<dbReference type="PANTHER" id="PTHR30627:SF6">
    <property type="entry name" value="BETA-LACTAMASE YBXI-RELATED"/>
    <property type="match status" value="1"/>
</dbReference>
<evidence type="ECO:0000256" key="7">
    <source>
        <dbReference type="ARBA" id="ARBA00023251"/>
    </source>
</evidence>
<sequence>MAENGNKGGGKLLSLILILPLAALLLCLALRLTPAFESKPIYIDPVPSPVLVRGSILDRNGEYLAIQAPDYGFAIHISDAYPSIIASFISDYTDENAISIEEKIERGDKFIVITTILSTDEIAAIQKRLSSAALSDDISVAVIERRKYPQQSASSITGSVDSTFHGISGIEKLMDSTLSAVPSIDSYIEHGNDVVLTIDINMQDKLEEKYGKSEAALLSPDGEVLAYTGSDEAILESLIAESSSSFPYTAKATADGYFLWEGQESET</sequence>
<keyword evidence="6" id="KW-0378">Hydrolase</keyword>
<dbReference type="InterPro" id="IPR005311">
    <property type="entry name" value="PBP_dimer"/>
</dbReference>
<organism evidence="9 10">
    <name type="scientific">Candidatus Ornithospirochaeta stercoripullorum</name>
    <dbReference type="NCBI Taxonomy" id="2840899"/>
    <lineage>
        <taxon>Bacteria</taxon>
        <taxon>Pseudomonadati</taxon>
        <taxon>Spirochaetota</taxon>
        <taxon>Spirochaetia</taxon>
        <taxon>Spirochaetales</taxon>
        <taxon>Spirochaetaceae</taxon>
        <taxon>Spirochaetaceae incertae sedis</taxon>
        <taxon>Candidatus Ornithospirochaeta</taxon>
    </lineage>
</organism>
<comment type="catalytic activity">
    <reaction evidence="1">
        <text>a beta-lactam + H2O = a substituted beta-amino acid</text>
        <dbReference type="Rhea" id="RHEA:20401"/>
        <dbReference type="ChEBI" id="CHEBI:15377"/>
        <dbReference type="ChEBI" id="CHEBI:35627"/>
        <dbReference type="ChEBI" id="CHEBI:140347"/>
        <dbReference type="EC" id="3.5.2.6"/>
    </reaction>
</comment>
<name>A0A9D9DZZ5_9SPIO</name>
<evidence type="ECO:0000256" key="1">
    <source>
        <dbReference type="ARBA" id="ARBA00001526"/>
    </source>
</evidence>
<protein>
    <recommendedName>
        <fullName evidence="3">beta-lactamase</fullName>
        <ecNumber evidence="3">3.5.2.6</ecNumber>
    </recommendedName>
</protein>
<dbReference type="Proteomes" id="UP000823615">
    <property type="component" value="Unassembled WGS sequence"/>
</dbReference>
<dbReference type="GO" id="GO:0005886">
    <property type="term" value="C:plasma membrane"/>
    <property type="evidence" value="ECO:0007669"/>
    <property type="project" value="TreeGrafter"/>
</dbReference>
<evidence type="ECO:0000259" key="8">
    <source>
        <dbReference type="Pfam" id="PF03717"/>
    </source>
</evidence>
<keyword evidence="5" id="KW-0732">Signal</keyword>
<keyword evidence="4" id="KW-0121">Carboxypeptidase</keyword>
<dbReference type="EMBL" id="JADIMT010000095">
    <property type="protein sequence ID" value="MBO8436982.1"/>
    <property type="molecule type" value="Genomic_DNA"/>
</dbReference>
<comment type="caution">
    <text evidence="9">The sequence shown here is derived from an EMBL/GenBank/DDBJ whole genome shotgun (WGS) entry which is preliminary data.</text>
</comment>
<feature type="domain" description="Penicillin-binding protein dimerisation" evidence="8">
    <location>
        <begin position="53"/>
        <end position="184"/>
    </location>
</feature>
<dbReference type="GO" id="GO:0071555">
    <property type="term" value="P:cell wall organization"/>
    <property type="evidence" value="ECO:0007669"/>
    <property type="project" value="TreeGrafter"/>
</dbReference>
<comment type="similarity">
    <text evidence="2">Belongs to the class-D beta-lactamase family.</text>
</comment>
<dbReference type="EC" id="3.5.2.6" evidence="3"/>
<dbReference type="PANTHER" id="PTHR30627">
    <property type="entry name" value="PEPTIDOGLYCAN D,D-TRANSPEPTIDASE"/>
    <property type="match status" value="1"/>
</dbReference>
<evidence type="ECO:0000256" key="4">
    <source>
        <dbReference type="ARBA" id="ARBA00022645"/>
    </source>
</evidence>
<dbReference type="InterPro" id="IPR050515">
    <property type="entry name" value="Beta-lactam/transpept"/>
</dbReference>
<dbReference type="SUPFAM" id="SSF56519">
    <property type="entry name" value="Penicillin binding protein dimerisation domain"/>
    <property type="match status" value="1"/>
</dbReference>
<dbReference type="Gene3D" id="3.90.1310.10">
    <property type="entry name" value="Penicillin-binding protein 2a (Domain 2)"/>
    <property type="match status" value="1"/>
</dbReference>
<dbReference type="AlphaFoldDB" id="A0A9D9DZZ5"/>
<keyword evidence="7" id="KW-0046">Antibiotic resistance</keyword>
<evidence type="ECO:0000256" key="5">
    <source>
        <dbReference type="ARBA" id="ARBA00022729"/>
    </source>
</evidence>
<proteinExistence type="inferred from homology"/>
<keyword evidence="4" id="KW-0645">Protease</keyword>
<dbReference type="GO" id="GO:0004180">
    <property type="term" value="F:carboxypeptidase activity"/>
    <property type="evidence" value="ECO:0007669"/>
    <property type="project" value="UniProtKB-KW"/>
</dbReference>
<reference evidence="9" key="2">
    <citation type="journal article" date="2021" name="PeerJ">
        <title>Extensive microbial diversity within the chicken gut microbiome revealed by metagenomics and culture.</title>
        <authorList>
            <person name="Gilroy R."/>
            <person name="Ravi A."/>
            <person name="Getino M."/>
            <person name="Pursley I."/>
            <person name="Horton D.L."/>
            <person name="Alikhan N.F."/>
            <person name="Baker D."/>
            <person name="Gharbi K."/>
            <person name="Hall N."/>
            <person name="Watson M."/>
            <person name="Adriaenssens E.M."/>
            <person name="Foster-Nyarko E."/>
            <person name="Jarju S."/>
            <person name="Secka A."/>
            <person name="Antonio M."/>
            <person name="Oren A."/>
            <person name="Chaudhuri R.R."/>
            <person name="La Ragione R."/>
            <person name="Hildebrand F."/>
            <person name="Pallen M.J."/>
        </authorList>
    </citation>
    <scope>NUCLEOTIDE SEQUENCE</scope>
    <source>
        <strain evidence="9">7293</strain>
    </source>
</reference>
<evidence type="ECO:0000313" key="10">
    <source>
        <dbReference type="Proteomes" id="UP000823615"/>
    </source>
</evidence>
<evidence type="ECO:0000256" key="2">
    <source>
        <dbReference type="ARBA" id="ARBA00007898"/>
    </source>
</evidence>
<reference evidence="9" key="1">
    <citation type="submission" date="2020-10" db="EMBL/GenBank/DDBJ databases">
        <authorList>
            <person name="Gilroy R."/>
        </authorList>
    </citation>
    <scope>NUCLEOTIDE SEQUENCE</scope>
    <source>
        <strain evidence="9">7293</strain>
    </source>
</reference>
<evidence type="ECO:0000256" key="6">
    <source>
        <dbReference type="ARBA" id="ARBA00022801"/>
    </source>
</evidence>
<evidence type="ECO:0000313" key="9">
    <source>
        <dbReference type="EMBL" id="MBO8436982.1"/>
    </source>
</evidence>
<dbReference type="InterPro" id="IPR036138">
    <property type="entry name" value="PBP_dimer_sf"/>
</dbReference>
<accession>A0A9D9DZZ5</accession>
<dbReference type="GO" id="GO:0008658">
    <property type="term" value="F:penicillin binding"/>
    <property type="evidence" value="ECO:0007669"/>
    <property type="project" value="InterPro"/>
</dbReference>
<gene>
    <name evidence="9" type="ORF">IAA97_08395</name>
</gene>
<dbReference type="GO" id="GO:0008800">
    <property type="term" value="F:beta-lactamase activity"/>
    <property type="evidence" value="ECO:0007669"/>
    <property type="project" value="UniProtKB-EC"/>
</dbReference>
<evidence type="ECO:0000256" key="3">
    <source>
        <dbReference type="ARBA" id="ARBA00012865"/>
    </source>
</evidence>
<dbReference type="Pfam" id="PF03717">
    <property type="entry name" value="PBP_dimer"/>
    <property type="match status" value="1"/>
</dbReference>
<dbReference type="GO" id="GO:0046677">
    <property type="term" value="P:response to antibiotic"/>
    <property type="evidence" value="ECO:0007669"/>
    <property type="project" value="UniProtKB-KW"/>
</dbReference>